<proteinExistence type="predicted"/>
<organism evidence="1 2">
    <name type="scientific">Mesorhizobium newzealandense</name>
    <dbReference type="NCBI Taxonomy" id="1300302"/>
    <lineage>
        <taxon>Bacteria</taxon>
        <taxon>Pseudomonadati</taxon>
        <taxon>Pseudomonadota</taxon>
        <taxon>Alphaproteobacteria</taxon>
        <taxon>Hyphomicrobiales</taxon>
        <taxon>Phyllobacteriaceae</taxon>
        <taxon>Mesorhizobium</taxon>
    </lineage>
</organism>
<evidence type="ECO:0000313" key="2">
    <source>
        <dbReference type="Proteomes" id="UP001597405"/>
    </source>
</evidence>
<keyword evidence="2" id="KW-1185">Reference proteome</keyword>
<comment type="caution">
    <text evidence="1">The sequence shown here is derived from an EMBL/GenBank/DDBJ whole genome shotgun (WGS) entry which is preliminary data.</text>
</comment>
<name>A0ABW4UJG4_9HYPH</name>
<dbReference type="EMBL" id="JBHUGZ010000019">
    <property type="protein sequence ID" value="MFD1986550.1"/>
    <property type="molecule type" value="Genomic_DNA"/>
</dbReference>
<reference evidence="2" key="1">
    <citation type="journal article" date="2019" name="Int. J. Syst. Evol. Microbiol.">
        <title>The Global Catalogue of Microorganisms (GCM) 10K type strain sequencing project: providing services to taxonomists for standard genome sequencing and annotation.</title>
        <authorList>
            <consortium name="The Broad Institute Genomics Platform"/>
            <consortium name="The Broad Institute Genome Sequencing Center for Infectious Disease"/>
            <person name="Wu L."/>
            <person name="Ma J."/>
        </authorList>
    </citation>
    <scope>NUCLEOTIDE SEQUENCE [LARGE SCALE GENOMIC DNA]</scope>
    <source>
        <strain evidence="2">CGMCC 1.16225</strain>
    </source>
</reference>
<protein>
    <submittedName>
        <fullName evidence="1">Uncharacterized protein</fullName>
    </submittedName>
</protein>
<accession>A0ABW4UJG4</accession>
<dbReference type="RefSeq" id="WP_379103820.1">
    <property type="nucleotide sequence ID" value="NZ_JBHUGZ010000019.1"/>
</dbReference>
<evidence type="ECO:0000313" key="1">
    <source>
        <dbReference type="EMBL" id="MFD1986550.1"/>
    </source>
</evidence>
<sequence>MTTSPTKTAGTDPFSVAEMATGNSALIRAIILFLHFRGVLDDVLLGQLFELTKEDLKSGVYDPSVCVGATRYLDQMLSNMGPTNPNVRGPTDMPN</sequence>
<dbReference type="Proteomes" id="UP001597405">
    <property type="component" value="Unassembled WGS sequence"/>
</dbReference>
<gene>
    <name evidence="1" type="ORF">ACFSOZ_29350</name>
</gene>